<dbReference type="RefSeq" id="WP_284054984.1">
    <property type="nucleotide sequence ID" value="NZ_JAGRQC010000004.1"/>
</dbReference>
<accession>A0A8T4II74</accession>
<gene>
    <name evidence="1" type="ORF">J7S20_14620</name>
</gene>
<reference evidence="1" key="1">
    <citation type="submission" date="2021-04" db="EMBL/GenBank/DDBJ databases">
        <title>Ouciella asimina sp. nov., isolated from the surface seawater in the hydrothermal field of Okinawa Trough.</title>
        <authorList>
            <person name="Shuang W."/>
        </authorList>
    </citation>
    <scope>NUCLEOTIDE SEQUENCE</scope>
    <source>
        <strain evidence="1">LXI357</strain>
    </source>
</reference>
<proteinExistence type="predicted"/>
<dbReference type="EMBL" id="JAGRQC010000004">
    <property type="protein sequence ID" value="MBR0553742.1"/>
    <property type="molecule type" value="Genomic_DNA"/>
</dbReference>
<keyword evidence="2" id="KW-1185">Reference proteome</keyword>
<sequence length="48" mass="5199">MQTDNQIATSVDAPLNSVALARVIAEVRAGDVRAAAGAYNRTYNRHNR</sequence>
<evidence type="ECO:0000313" key="1">
    <source>
        <dbReference type="EMBL" id="MBR0553742.1"/>
    </source>
</evidence>
<name>A0A8T4II74_9SPHN</name>
<evidence type="ECO:0000313" key="2">
    <source>
        <dbReference type="Proteomes" id="UP000676996"/>
    </source>
</evidence>
<dbReference type="AlphaFoldDB" id="A0A8T4II74"/>
<organism evidence="1 2">
    <name type="scientific">Stakelama marina</name>
    <dbReference type="NCBI Taxonomy" id="2826939"/>
    <lineage>
        <taxon>Bacteria</taxon>
        <taxon>Pseudomonadati</taxon>
        <taxon>Pseudomonadota</taxon>
        <taxon>Alphaproteobacteria</taxon>
        <taxon>Sphingomonadales</taxon>
        <taxon>Sphingomonadaceae</taxon>
        <taxon>Stakelama</taxon>
    </lineage>
</organism>
<dbReference type="Proteomes" id="UP000676996">
    <property type="component" value="Unassembled WGS sequence"/>
</dbReference>
<protein>
    <submittedName>
        <fullName evidence="1">Uncharacterized protein</fullName>
    </submittedName>
</protein>
<comment type="caution">
    <text evidence="1">The sequence shown here is derived from an EMBL/GenBank/DDBJ whole genome shotgun (WGS) entry which is preliminary data.</text>
</comment>
<dbReference type="NCBIfam" id="NF041705">
    <property type="entry name" value="RIPP_cyclo_YhhA"/>
    <property type="match status" value="1"/>
</dbReference>